<protein>
    <submittedName>
        <fullName evidence="4">AAA family ATPase</fullName>
    </submittedName>
</protein>
<dbReference type="SUPFAM" id="SSF52540">
    <property type="entry name" value="P-loop containing nucleoside triphosphate hydrolases"/>
    <property type="match status" value="1"/>
</dbReference>
<feature type="domain" description="Endonuclease GajA/Old nuclease/RecF-like AAA" evidence="1">
    <location>
        <begin position="4"/>
        <end position="162"/>
    </location>
</feature>
<gene>
    <name evidence="4" type="ORF">OIT44_00020</name>
</gene>
<sequence length="531" mass="61366">MNTISKLHLEGFKKYKEHTEINFNKDISILIGDNDSGKSSVLQAISIVLKGKYHNINSSTDNTYANLLNADLVRSFENDTKNRHDYTKLPSIKLVIEFELEKVPKNSVFDGENYPQSMKNWNLGSSGVIFEYKFNEDFKEQYMEWTLNQSDLGVFTLPFDLYQATWRTFSGVAYLMRQDPLKTITIDNSNWIGDPFNIFAKQLFNGLTDSKKQKMQSSYRQSISQIHSENIEEYELKINPNTTSLESILDVINVNNQVSIRHLGSGQENLIKTKLALESEDTRLILIEEPENHLSTNNTKQQITNIKKNINESQLIVTTHNPQIISRMGIKNVLWIKNNKPTIQTFSKLTQKTTSFFERLDNLNFLNLLSAKYIVLVEGTAEYIVMETLLKIANPALADSVEVISYKGRYYDAFYELARITNARVVIFTDNDRDEKRLQQAKNNNEKNEDVRIFLGEDLETEWTFEAAVYERNKQRIEKTPFSTRTVNSELNYMLDNKTIIALDMVDRFTDGSLVMPSYIENGLSWLLNDN</sequence>
<dbReference type="InterPro" id="IPR003959">
    <property type="entry name" value="ATPase_AAA_core"/>
</dbReference>
<dbReference type="Gene3D" id="3.40.50.300">
    <property type="entry name" value="P-loop containing nucleotide triphosphate hydrolases"/>
    <property type="match status" value="1"/>
</dbReference>
<dbReference type="Pfam" id="PF20469">
    <property type="entry name" value="OLD-like_TOPRIM"/>
    <property type="match status" value="1"/>
</dbReference>
<dbReference type="EMBL" id="JAOZFE010000001">
    <property type="protein sequence ID" value="MCW0952481.1"/>
    <property type="molecule type" value="Genomic_DNA"/>
</dbReference>
<feature type="domain" description="OLD protein-like TOPRIM" evidence="3">
    <location>
        <begin position="371"/>
        <end position="432"/>
    </location>
</feature>
<dbReference type="PANTHER" id="PTHR43581:SF4">
    <property type="entry name" value="ATP_GTP PHOSPHATASE"/>
    <property type="match status" value="1"/>
</dbReference>
<dbReference type="RefSeq" id="WP_213408774.1">
    <property type="nucleotide sequence ID" value="NZ_CP074441.1"/>
</dbReference>
<dbReference type="CDD" id="cd01026">
    <property type="entry name" value="TOPRIM_OLD"/>
    <property type="match status" value="1"/>
</dbReference>
<dbReference type="Proteomes" id="UP001526225">
    <property type="component" value="Unassembled WGS sequence"/>
</dbReference>
<name>A0ABT3E273_9LACO</name>
<organism evidence="4 5">
    <name type="scientific">Weissella ceti</name>
    <dbReference type="NCBI Taxonomy" id="759620"/>
    <lineage>
        <taxon>Bacteria</taxon>
        <taxon>Bacillati</taxon>
        <taxon>Bacillota</taxon>
        <taxon>Bacilli</taxon>
        <taxon>Lactobacillales</taxon>
        <taxon>Lactobacillaceae</taxon>
        <taxon>Weissella</taxon>
    </lineage>
</organism>
<evidence type="ECO:0000313" key="4">
    <source>
        <dbReference type="EMBL" id="MCW0952481.1"/>
    </source>
</evidence>
<reference evidence="4 5" key="1">
    <citation type="submission" date="2022-10" db="EMBL/GenBank/DDBJ databases">
        <title>Weissella fermenti sp. nov., isolated from fermented cabbage.</title>
        <authorList>
            <person name="Lee J.K."/>
            <person name="Baek J.H."/>
            <person name="Choi D.G."/>
            <person name="Kim J.M."/>
            <person name="Jeon C.O."/>
        </authorList>
    </citation>
    <scope>NUCLEOTIDE SEQUENCE [LARGE SCALE GENOMIC DNA]</scope>
    <source>
        <strain evidence="4 5">KACC 18534</strain>
    </source>
</reference>
<dbReference type="Pfam" id="PF13175">
    <property type="entry name" value="AAA_15"/>
    <property type="match status" value="1"/>
</dbReference>
<evidence type="ECO:0000259" key="2">
    <source>
        <dbReference type="Pfam" id="PF13304"/>
    </source>
</evidence>
<feature type="domain" description="ATPase AAA-type core" evidence="2">
    <location>
        <begin position="202"/>
        <end position="326"/>
    </location>
</feature>
<evidence type="ECO:0000259" key="3">
    <source>
        <dbReference type="Pfam" id="PF20469"/>
    </source>
</evidence>
<dbReference type="Pfam" id="PF13304">
    <property type="entry name" value="AAA_21"/>
    <property type="match status" value="1"/>
</dbReference>
<accession>A0ABT3E273</accession>
<evidence type="ECO:0000259" key="1">
    <source>
        <dbReference type="Pfam" id="PF13175"/>
    </source>
</evidence>
<dbReference type="InterPro" id="IPR041685">
    <property type="entry name" value="AAA_GajA/Old/RecF-like"/>
</dbReference>
<dbReference type="PANTHER" id="PTHR43581">
    <property type="entry name" value="ATP/GTP PHOSPHATASE"/>
    <property type="match status" value="1"/>
</dbReference>
<proteinExistence type="predicted"/>
<dbReference type="InterPro" id="IPR034139">
    <property type="entry name" value="TOPRIM_OLD"/>
</dbReference>
<dbReference type="InterPro" id="IPR051396">
    <property type="entry name" value="Bact_Antivir_Def_Nuclease"/>
</dbReference>
<evidence type="ECO:0000313" key="5">
    <source>
        <dbReference type="Proteomes" id="UP001526225"/>
    </source>
</evidence>
<keyword evidence="5" id="KW-1185">Reference proteome</keyword>
<comment type="caution">
    <text evidence="4">The sequence shown here is derived from an EMBL/GenBank/DDBJ whole genome shotgun (WGS) entry which is preliminary data.</text>
</comment>
<dbReference type="InterPro" id="IPR027417">
    <property type="entry name" value="P-loop_NTPase"/>
</dbReference>